<gene>
    <name evidence="1" type="ORF">NPIL_284101</name>
</gene>
<dbReference type="AlphaFoldDB" id="A0A8X6NF89"/>
<sequence>MNTNELEDSAITRAATSAPKTSLAQIKLPISPPAKNRVISKELLFNIKIFCSNFIQLFPYLLVQRSANHGSLTTWLRLFHEMFSAGTEYYLLICLVKDEQTFLKIKPIEKRHILESSNSMDSRSETCVSLSPSNCCRRNVF</sequence>
<evidence type="ECO:0000313" key="2">
    <source>
        <dbReference type="Proteomes" id="UP000887013"/>
    </source>
</evidence>
<evidence type="ECO:0000313" key="1">
    <source>
        <dbReference type="EMBL" id="GFT10445.1"/>
    </source>
</evidence>
<dbReference type="Proteomes" id="UP000887013">
    <property type="component" value="Unassembled WGS sequence"/>
</dbReference>
<accession>A0A8X6NF89</accession>
<keyword evidence="2" id="KW-1185">Reference proteome</keyword>
<reference evidence="1" key="1">
    <citation type="submission" date="2020-08" db="EMBL/GenBank/DDBJ databases">
        <title>Multicomponent nature underlies the extraordinary mechanical properties of spider dragline silk.</title>
        <authorList>
            <person name="Kono N."/>
            <person name="Nakamura H."/>
            <person name="Mori M."/>
            <person name="Yoshida Y."/>
            <person name="Ohtoshi R."/>
            <person name="Malay A.D."/>
            <person name="Moran D.A.P."/>
            <person name="Tomita M."/>
            <person name="Numata K."/>
            <person name="Arakawa K."/>
        </authorList>
    </citation>
    <scope>NUCLEOTIDE SEQUENCE</scope>
</reference>
<dbReference type="EMBL" id="BMAW01057368">
    <property type="protein sequence ID" value="GFT10445.1"/>
    <property type="molecule type" value="Genomic_DNA"/>
</dbReference>
<protein>
    <submittedName>
        <fullName evidence="1">Uncharacterized protein</fullName>
    </submittedName>
</protein>
<organism evidence="1 2">
    <name type="scientific">Nephila pilipes</name>
    <name type="common">Giant wood spider</name>
    <name type="synonym">Nephila maculata</name>
    <dbReference type="NCBI Taxonomy" id="299642"/>
    <lineage>
        <taxon>Eukaryota</taxon>
        <taxon>Metazoa</taxon>
        <taxon>Ecdysozoa</taxon>
        <taxon>Arthropoda</taxon>
        <taxon>Chelicerata</taxon>
        <taxon>Arachnida</taxon>
        <taxon>Araneae</taxon>
        <taxon>Araneomorphae</taxon>
        <taxon>Entelegynae</taxon>
        <taxon>Araneoidea</taxon>
        <taxon>Nephilidae</taxon>
        <taxon>Nephila</taxon>
    </lineage>
</organism>
<name>A0A8X6NF89_NEPPI</name>
<comment type="caution">
    <text evidence="1">The sequence shown here is derived from an EMBL/GenBank/DDBJ whole genome shotgun (WGS) entry which is preliminary data.</text>
</comment>
<proteinExistence type="predicted"/>